<dbReference type="RefSeq" id="WP_243067468.1">
    <property type="nucleotide sequence ID" value="NZ_JAIVFK010000013.1"/>
</dbReference>
<comment type="similarity">
    <text evidence="2 6">Belongs to the band 7/mec-2 family. HflC subfamily.</text>
</comment>
<evidence type="ECO:0000313" key="8">
    <source>
        <dbReference type="EMBL" id="MCI4683519.1"/>
    </source>
</evidence>
<proteinExistence type="inferred from homology"/>
<dbReference type="EMBL" id="JAIVFP010000001">
    <property type="protein sequence ID" value="MCI4683519.1"/>
    <property type="molecule type" value="Genomic_DNA"/>
</dbReference>
<dbReference type="Gene3D" id="3.30.479.30">
    <property type="entry name" value="Band 7 domain"/>
    <property type="match status" value="1"/>
</dbReference>
<evidence type="ECO:0000256" key="1">
    <source>
        <dbReference type="ARBA" id="ARBA00004167"/>
    </source>
</evidence>
<dbReference type="Proteomes" id="UP001139104">
    <property type="component" value="Unassembled WGS sequence"/>
</dbReference>
<feature type="domain" description="Band 7" evidence="7">
    <location>
        <begin position="21"/>
        <end position="183"/>
    </location>
</feature>
<dbReference type="CDD" id="cd03405">
    <property type="entry name" value="SPFH_HflC"/>
    <property type="match status" value="1"/>
</dbReference>
<evidence type="ECO:0000256" key="6">
    <source>
        <dbReference type="PIRNR" id="PIRNR005651"/>
    </source>
</evidence>
<dbReference type="GO" id="GO:0008233">
    <property type="term" value="F:peptidase activity"/>
    <property type="evidence" value="ECO:0007669"/>
    <property type="project" value="UniProtKB-KW"/>
</dbReference>
<comment type="subcellular location">
    <subcellularLocation>
        <location evidence="1">Membrane</location>
        <topology evidence="1">Single-pass membrane protein</topology>
    </subcellularLocation>
</comment>
<dbReference type="InterPro" id="IPR036013">
    <property type="entry name" value="Band_7/SPFH_dom_sf"/>
</dbReference>
<dbReference type="SUPFAM" id="SSF117892">
    <property type="entry name" value="Band 7/SPFH domain"/>
    <property type="match status" value="1"/>
</dbReference>
<evidence type="ECO:0000256" key="5">
    <source>
        <dbReference type="ARBA" id="ARBA00023136"/>
    </source>
</evidence>
<reference evidence="8" key="1">
    <citation type="journal article" date="2022" name="ISME J.">
        <title>Identification of active gaseous-alkane degraders at natural gas seeps.</title>
        <authorList>
            <person name="Farhan Ul Haque M."/>
            <person name="Hernandez M."/>
            <person name="Crombie A.T."/>
            <person name="Murrell J.C."/>
        </authorList>
    </citation>
    <scope>NUCLEOTIDE SEQUENCE</scope>
    <source>
        <strain evidence="8">PC2</strain>
    </source>
</reference>
<evidence type="ECO:0000256" key="4">
    <source>
        <dbReference type="ARBA" id="ARBA00022989"/>
    </source>
</evidence>
<keyword evidence="8" id="KW-0378">Hydrolase</keyword>
<evidence type="ECO:0000256" key="2">
    <source>
        <dbReference type="ARBA" id="ARBA00007862"/>
    </source>
</evidence>
<accession>A0ABS9Z775</accession>
<keyword evidence="5" id="KW-0472">Membrane</keyword>
<evidence type="ECO:0000259" key="7">
    <source>
        <dbReference type="SMART" id="SM00244"/>
    </source>
</evidence>
<keyword evidence="8" id="KW-0645">Protease</keyword>
<protein>
    <recommendedName>
        <fullName evidence="6">Protein HflC</fullName>
    </recommendedName>
</protein>
<sequence length="294" mass="32754">MRKALIVLIALVVIATVVAMQSFYTVNQWESALVIRLGAPVAVVQTPGLKFKAPFIDSVVIFDRRLQLLEPPSEQVILGDQKRIVAQIYTRFRVTDPLRFYQSLHSMEVARAQLALSVDTAMRREFGQIDLPTLLSAGRPAVIHRVHADAKAKFAPMGLDVAEVRLHRADLPLETSQAIYDRMKSERQRQAKQLRAQGVQWAQEIEAKADRQRTVILSEAQRQAQITRGQGDAEANLILSNAQKGDPKFYTFYRSLQSYGKALADSAPVLLLTPDAEFLKALKSGPPETPADAK</sequence>
<dbReference type="SMART" id="SM00244">
    <property type="entry name" value="PHB"/>
    <property type="match status" value="1"/>
</dbReference>
<dbReference type="PANTHER" id="PTHR42911:SF1">
    <property type="entry name" value="MODULATOR OF FTSH PROTEASE HFLC"/>
    <property type="match status" value="1"/>
</dbReference>
<dbReference type="PIRSF" id="PIRSF005651">
    <property type="entry name" value="HflC"/>
    <property type="match status" value="1"/>
</dbReference>
<name>A0ABS9Z775_9HYPH</name>
<gene>
    <name evidence="8" type="ORF">K2U94_12205</name>
</gene>
<comment type="function">
    <text evidence="6">HflC and HflK could regulate a protease.</text>
</comment>
<evidence type="ECO:0000313" key="9">
    <source>
        <dbReference type="Proteomes" id="UP001139104"/>
    </source>
</evidence>
<dbReference type="GO" id="GO:0006508">
    <property type="term" value="P:proteolysis"/>
    <property type="evidence" value="ECO:0007669"/>
    <property type="project" value="UniProtKB-KW"/>
</dbReference>
<evidence type="ECO:0000256" key="3">
    <source>
        <dbReference type="ARBA" id="ARBA00022692"/>
    </source>
</evidence>
<organism evidence="8 9">
    <name type="scientific">Candidatus Rhodoblastus alkanivorans</name>
    <dbReference type="NCBI Taxonomy" id="2954117"/>
    <lineage>
        <taxon>Bacteria</taxon>
        <taxon>Pseudomonadati</taxon>
        <taxon>Pseudomonadota</taxon>
        <taxon>Alphaproteobacteria</taxon>
        <taxon>Hyphomicrobiales</taxon>
        <taxon>Rhodoblastaceae</taxon>
        <taxon>Rhodoblastus</taxon>
    </lineage>
</organism>
<keyword evidence="4" id="KW-1133">Transmembrane helix</keyword>
<keyword evidence="3" id="KW-0812">Transmembrane</keyword>
<keyword evidence="9" id="KW-1185">Reference proteome</keyword>
<dbReference type="InterPro" id="IPR001107">
    <property type="entry name" value="Band_7"/>
</dbReference>
<dbReference type="PANTHER" id="PTHR42911">
    <property type="entry name" value="MODULATOR OF FTSH PROTEASE HFLC"/>
    <property type="match status" value="1"/>
</dbReference>
<dbReference type="InterPro" id="IPR010200">
    <property type="entry name" value="HflC"/>
</dbReference>
<dbReference type="Pfam" id="PF01145">
    <property type="entry name" value="Band_7"/>
    <property type="match status" value="1"/>
</dbReference>
<comment type="caution">
    <text evidence="8">The sequence shown here is derived from an EMBL/GenBank/DDBJ whole genome shotgun (WGS) entry which is preliminary data.</text>
</comment>